<dbReference type="GO" id="GO:0005783">
    <property type="term" value="C:endoplasmic reticulum"/>
    <property type="evidence" value="ECO:0007669"/>
    <property type="project" value="TreeGrafter"/>
</dbReference>
<dbReference type="GO" id="GO:0016020">
    <property type="term" value="C:membrane"/>
    <property type="evidence" value="ECO:0007669"/>
    <property type="project" value="UniProtKB-SubCell"/>
</dbReference>
<feature type="transmembrane region" description="Helical" evidence="6">
    <location>
        <begin position="415"/>
        <end position="436"/>
    </location>
</feature>
<dbReference type="InterPro" id="IPR033308">
    <property type="entry name" value="PGAP5/Cdc1/Ted1"/>
</dbReference>
<sequence>MEDVRSLVEQRVRALVLFWDQRGRRLTLSAMRTSERRLRQNMAPRRLFSFPHLLVGLWVIILLWGERWVFQSRVERCDWRSWEKWPMGANPHHLVLIADPQLIDPHTYPGRPWPLTSLTYLVTDNYLRRSYNELQRQLRPHSLFFLGDLFDGGREWETATGEFKDPEWYPHPVSEQKFLKSWKKHYGEEFWLQEYERFSDIFIKPWVIAGHQLGSRQVRQKLVASLPGNHDLGFGSGIKLSVRNRFETYFGEGNRVDVIGNHTIVSVDTVSLSAGSSPQADKEEVKQIFQPVEDFLNNLQSLKKKATARELLHQRGQLGDPEWPHRVEDTENSEFMGRANPELLYKNVLTEQDSIKLIEKVGNVVQVFSGDDHDYCEITHAENQRNVSEITVKSISMAMGVSTPGFLMLATYSKYAGFIALSLVLLGIRAGLLPVLNLQRFAVDDTDVLPRYKAKREDCDEYALPTAGYSASLSGGVSGPRDRNGLLTSEFNGWAAKTRNASPAVSSAPHSHHNHHNHHHAKGQGGWGWGSGGRGPKIEISADHAYYDGGKWKVAQVRSGQWRIGIVLRELWATTFRVVWMVVVFWGYLAWKG</sequence>
<organism evidence="8 9">
    <name type="scientific">Phyllachora maydis</name>
    <dbReference type="NCBI Taxonomy" id="1825666"/>
    <lineage>
        <taxon>Eukaryota</taxon>
        <taxon>Fungi</taxon>
        <taxon>Dikarya</taxon>
        <taxon>Ascomycota</taxon>
        <taxon>Pezizomycotina</taxon>
        <taxon>Sordariomycetes</taxon>
        <taxon>Sordariomycetidae</taxon>
        <taxon>Phyllachorales</taxon>
        <taxon>Phyllachoraceae</taxon>
        <taxon>Phyllachora</taxon>
    </lineage>
</organism>
<evidence type="ECO:0000256" key="4">
    <source>
        <dbReference type="ARBA" id="ARBA00023136"/>
    </source>
</evidence>
<feature type="transmembrane region" description="Helical" evidence="6">
    <location>
        <begin position="47"/>
        <end position="65"/>
    </location>
</feature>
<comment type="subcellular location">
    <subcellularLocation>
        <location evidence="1">Membrane</location>
        <topology evidence="1">Multi-pass membrane protein</topology>
    </subcellularLocation>
</comment>
<keyword evidence="9" id="KW-1185">Reference proteome</keyword>
<gene>
    <name evidence="8" type="ORF">P8C59_002891</name>
</gene>
<feature type="region of interest" description="Disordered" evidence="5">
    <location>
        <begin position="502"/>
        <end position="529"/>
    </location>
</feature>
<dbReference type="EMBL" id="JAQQPM010000002">
    <property type="protein sequence ID" value="KAK2068239.1"/>
    <property type="molecule type" value="Genomic_DNA"/>
</dbReference>
<dbReference type="InterPro" id="IPR004843">
    <property type="entry name" value="Calcineurin-like_PHP"/>
</dbReference>
<evidence type="ECO:0000256" key="2">
    <source>
        <dbReference type="ARBA" id="ARBA00022692"/>
    </source>
</evidence>
<dbReference type="Proteomes" id="UP001217918">
    <property type="component" value="Unassembled WGS sequence"/>
</dbReference>
<keyword evidence="2 6" id="KW-0812">Transmembrane</keyword>
<evidence type="ECO:0000313" key="9">
    <source>
        <dbReference type="Proteomes" id="UP001217918"/>
    </source>
</evidence>
<evidence type="ECO:0000256" key="5">
    <source>
        <dbReference type="SAM" id="MobiDB-lite"/>
    </source>
</evidence>
<accession>A0AAD9HZ51</accession>
<evidence type="ECO:0000256" key="6">
    <source>
        <dbReference type="SAM" id="Phobius"/>
    </source>
</evidence>
<feature type="compositionally biased region" description="Basic residues" evidence="5">
    <location>
        <begin position="510"/>
        <end position="522"/>
    </location>
</feature>
<dbReference type="PANTHER" id="PTHR13315:SF4">
    <property type="entry name" value="METALLOPHOSPHOESTERASE, ISOFORM E"/>
    <property type="match status" value="1"/>
</dbReference>
<name>A0AAD9HZ51_9PEZI</name>
<dbReference type="InterPro" id="IPR029052">
    <property type="entry name" value="Metallo-depent_PP-like"/>
</dbReference>
<dbReference type="GO" id="GO:0006506">
    <property type="term" value="P:GPI anchor biosynthetic process"/>
    <property type="evidence" value="ECO:0007669"/>
    <property type="project" value="InterPro"/>
</dbReference>
<dbReference type="AlphaFoldDB" id="A0AAD9HZ51"/>
<keyword evidence="4 6" id="KW-0472">Membrane</keyword>
<evidence type="ECO:0000256" key="1">
    <source>
        <dbReference type="ARBA" id="ARBA00004141"/>
    </source>
</evidence>
<dbReference type="PANTHER" id="PTHR13315">
    <property type="entry name" value="METALLO PHOSPHOESTERASE RELATED"/>
    <property type="match status" value="1"/>
</dbReference>
<feature type="transmembrane region" description="Helical" evidence="6">
    <location>
        <begin position="571"/>
        <end position="591"/>
    </location>
</feature>
<feature type="domain" description="Calcineurin-like phosphoesterase" evidence="7">
    <location>
        <begin position="126"/>
        <end position="375"/>
    </location>
</feature>
<proteinExistence type="predicted"/>
<reference evidence="8" key="1">
    <citation type="journal article" date="2023" name="Mol. Plant Microbe Interact.">
        <title>Elucidating the Obligate Nature and Biological Capacity of an Invasive Fungal Corn Pathogen.</title>
        <authorList>
            <person name="MacCready J.S."/>
            <person name="Roggenkamp E.M."/>
            <person name="Gdanetz K."/>
            <person name="Chilvers M.I."/>
        </authorList>
    </citation>
    <scope>NUCLEOTIDE SEQUENCE</scope>
    <source>
        <strain evidence="8">PM02</strain>
    </source>
</reference>
<protein>
    <recommendedName>
        <fullName evidence="7">Calcineurin-like phosphoesterase domain-containing protein</fullName>
    </recommendedName>
</protein>
<comment type="caution">
    <text evidence="8">The sequence shown here is derived from an EMBL/GenBank/DDBJ whole genome shotgun (WGS) entry which is preliminary data.</text>
</comment>
<evidence type="ECO:0000313" key="8">
    <source>
        <dbReference type="EMBL" id="KAK2068239.1"/>
    </source>
</evidence>
<dbReference type="GO" id="GO:0016787">
    <property type="term" value="F:hydrolase activity"/>
    <property type="evidence" value="ECO:0007669"/>
    <property type="project" value="InterPro"/>
</dbReference>
<dbReference type="SUPFAM" id="SSF56300">
    <property type="entry name" value="Metallo-dependent phosphatases"/>
    <property type="match status" value="1"/>
</dbReference>
<dbReference type="Pfam" id="PF00149">
    <property type="entry name" value="Metallophos"/>
    <property type="match status" value="1"/>
</dbReference>
<evidence type="ECO:0000259" key="7">
    <source>
        <dbReference type="Pfam" id="PF00149"/>
    </source>
</evidence>
<keyword evidence="3 6" id="KW-1133">Transmembrane helix</keyword>
<evidence type="ECO:0000256" key="3">
    <source>
        <dbReference type="ARBA" id="ARBA00022989"/>
    </source>
</evidence>